<evidence type="ECO:0000256" key="2">
    <source>
        <dbReference type="ARBA" id="ARBA00023285"/>
    </source>
</evidence>
<feature type="domain" description="B12-binding" evidence="4">
    <location>
        <begin position="185"/>
        <end position="306"/>
    </location>
</feature>
<dbReference type="AlphaFoldDB" id="A0A0P6YXT4"/>
<dbReference type="Gene3D" id="1.10.1660.10">
    <property type="match status" value="1"/>
</dbReference>
<dbReference type="RefSeq" id="WP_054534246.1">
    <property type="nucleotide sequence ID" value="NZ_LGKP01000015.1"/>
</dbReference>
<keyword evidence="6" id="KW-1185">Reference proteome</keyword>
<comment type="caution">
    <text evidence="5">The sequence shown here is derived from an EMBL/GenBank/DDBJ whole genome shotgun (WGS) entry which is preliminary data.</text>
</comment>
<dbReference type="InterPro" id="IPR009061">
    <property type="entry name" value="DNA-bd_dom_put_sf"/>
</dbReference>
<keyword evidence="1" id="KW-0479">Metal-binding</keyword>
<dbReference type="GO" id="GO:0003677">
    <property type="term" value="F:DNA binding"/>
    <property type="evidence" value="ECO:0007669"/>
    <property type="project" value="InterPro"/>
</dbReference>
<gene>
    <name evidence="5" type="ORF">SE18_09700</name>
</gene>
<evidence type="ECO:0008006" key="7">
    <source>
        <dbReference type="Google" id="ProtNLM"/>
    </source>
</evidence>
<organism evidence="5 6">
    <name type="scientific">Herpetosiphon geysericola</name>
    <dbReference type="NCBI Taxonomy" id="70996"/>
    <lineage>
        <taxon>Bacteria</taxon>
        <taxon>Bacillati</taxon>
        <taxon>Chloroflexota</taxon>
        <taxon>Chloroflexia</taxon>
        <taxon>Herpetosiphonales</taxon>
        <taxon>Herpetosiphonaceae</taxon>
        <taxon>Herpetosiphon</taxon>
    </lineage>
</organism>
<evidence type="ECO:0000313" key="5">
    <source>
        <dbReference type="EMBL" id="KPL88926.1"/>
    </source>
</evidence>
<proteinExistence type="predicted"/>
<dbReference type="PROSITE" id="PS51332">
    <property type="entry name" value="B12_BINDING"/>
    <property type="match status" value="1"/>
</dbReference>
<name>A0A0P6YXT4_9CHLR</name>
<keyword evidence="2" id="KW-0170">Cobalt</keyword>
<dbReference type="GO" id="GO:0046653">
    <property type="term" value="P:tetrahydrofolate metabolic process"/>
    <property type="evidence" value="ECO:0007669"/>
    <property type="project" value="TreeGrafter"/>
</dbReference>
<accession>A0A0P6YXT4</accession>
<reference evidence="5 6" key="1">
    <citation type="submission" date="2015-07" db="EMBL/GenBank/DDBJ databases">
        <title>Whole genome sequence of Herpetosiphon geysericola DSM 7119.</title>
        <authorList>
            <person name="Hemp J."/>
            <person name="Ward L.M."/>
            <person name="Pace L.A."/>
            <person name="Fischer W.W."/>
        </authorList>
    </citation>
    <scope>NUCLEOTIDE SEQUENCE [LARGE SCALE GENOMIC DNA]</scope>
    <source>
        <strain evidence="5 6">DSM 7119</strain>
    </source>
</reference>
<dbReference type="InterPro" id="IPR003759">
    <property type="entry name" value="Cbl-bd_cap"/>
</dbReference>
<dbReference type="InterPro" id="IPR006158">
    <property type="entry name" value="Cobalamin-bd"/>
</dbReference>
<dbReference type="OrthoDB" id="9800334at2"/>
<dbReference type="GO" id="GO:0031419">
    <property type="term" value="F:cobalamin binding"/>
    <property type="evidence" value="ECO:0007669"/>
    <property type="project" value="InterPro"/>
</dbReference>
<evidence type="ECO:0000259" key="4">
    <source>
        <dbReference type="PROSITE" id="PS51332"/>
    </source>
</evidence>
<evidence type="ECO:0000313" key="6">
    <source>
        <dbReference type="Proteomes" id="UP000050277"/>
    </source>
</evidence>
<feature type="domain" description="HTH merR-type" evidence="3">
    <location>
        <begin position="16"/>
        <end position="85"/>
    </location>
</feature>
<dbReference type="PANTHER" id="PTHR45833:SF1">
    <property type="entry name" value="METHIONINE SYNTHASE"/>
    <property type="match status" value="1"/>
</dbReference>
<dbReference type="InterPro" id="IPR036724">
    <property type="entry name" value="Cobalamin-bd_sf"/>
</dbReference>
<dbReference type="InterPro" id="IPR036594">
    <property type="entry name" value="Meth_synthase_dom"/>
</dbReference>
<dbReference type="Gene3D" id="3.40.50.280">
    <property type="entry name" value="Cobalamin-binding domain"/>
    <property type="match status" value="1"/>
</dbReference>
<dbReference type="Pfam" id="PF02607">
    <property type="entry name" value="B12-binding_2"/>
    <property type="match status" value="1"/>
</dbReference>
<dbReference type="GO" id="GO:0006355">
    <property type="term" value="P:regulation of DNA-templated transcription"/>
    <property type="evidence" value="ECO:0007669"/>
    <property type="project" value="InterPro"/>
</dbReference>
<dbReference type="Gene3D" id="1.10.1240.10">
    <property type="entry name" value="Methionine synthase domain"/>
    <property type="match status" value="1"/>
</dbReference>
<dbReference type="CDD" id="cd01104">
    <property type="entry name" value="HTH_MlrA-CarA"/>
    <property type="match status" value="1"/>
</dbReference>
<dbReference type="PANTHER" id="PTHR45833">
    <property type="entry name" value="METHIONINE SYNTHASE"/>
    <property type="match status" value="1"/>
</dbReference>
<dbReference type="STRING" id="70996.SE18_09700"/>
<dbReference type="Pfam" id="PF13411">
    <property type="entry name" value="MerR_1"/>
    <property type="match status" value="1"/>
</dbReference>
<dbReference type="SMART" id="SM00422">
    <property type="entry name" value="HTH_MERR"/>
    <property type="match status" value="1"/>
</dbReference>
<dbReference type="GO" id="GO:0005829">
    <property type="term" value="C:cytosol"/>
    <property type="evidence" value="ECO:0007669"/>
    <property type="project" value="TreeGrafter"/>
</dbReference>
<evidence type="ECO:0000259" key="3">
    <source>
        <dbReference type="PROSITE" id="PS50937"/>
    </source>
</evidence>
<dbReference type="SUPFAM" id="SSF46955">
    <property type="entry name" value="Putative DNA-binding domain"/>
    <property type="match status" value="1"/>
</dbReference>
<protein>
    <recommendedName>
        <fullName evidence="7">MerR family transcriptional regulator</fullName>
    </recommendedName>
</protein>
<dbReference type="SUPFAM" id="SSF52242">
    <property type="entry name" value="Cobalamin (vitamin B12)-binding domain"/>
    <property type="match status" value="1"/>
</dbReference>
<dbReference type="InterPro" id="IPR000551">
    <property type="entry name" value="MerR-type_HTH_dom"/>
</dbReference>
<dbReference type="Proteomes" id="UP000050277">
    <property type="component" value="Unassembled WGS sequence"/>
</dbReference>
<dbReference type="EMBL" id="LGKP01000015">
    <property type="protein sequence ID" value="KPL88926.1"/>
    <property type="molecule type" value="Genomic_DNA"/>
</dbReference>
<dbReference type="GO" id="GO:0050667">
    <property type="term" value="P:homocysteine metabolic process"/>
    <property type="evidence" value="ECO:0007669"/>
    <property type="project" value="TreeGrafter"/>
</dbReference>
<dbReference type="GO" id="GO:0008705">
    <property type="term" value="F:methionine synthase activity"/>
    <property type="evidence" value="ECO:0007669"/>
    <property type="project" value="TreeGrafter"/>
</dbReference>
<dbReference type="Pfam" id="PF02310">
    <property type="entry name" value="B12-binding"/>
    <property type="match status" value="1"/>
</dbReference>
<sequence>MSKISNRFSQFSQEPLYNTKAVVQRTGVAADTLRAWERRYGMPFPERTGGRQRAYSERDIAIIDWLRQQTESGLTISQAVALLQTGSAIEQSTTYDPAGLQELSNTCVQALLSFDMLKAEAILNQAFSLYPVETVCIEVIERTMVAIGDGWHAGTISISQEHAATAFMSLKLSNLIHQARTRFNRGLIIVATVPGEQHELGVMMVALFLMRRGWRVIYLGSNLPTSELLHTVQRLKPKLVALSATTRENYGQAVHILQELNKLTKPLIIGYGGAALSGKEQQKSLPGSFLGYNADQACDTIEELLA</sequence>
<evidence type="ECO:0000256" key="1">
    <source>
        <dbReference type="ARBA" id="ARBA00022723"/>
    </source>
</evidence>
<dbReference type="InterPro" id="IPR050554">
    <property type="entry name" value="Met_Synthase/Corrinoid"/>
</dbReference>
<dbReference type="PROSITE" id="PS50937">
    <property type="entry name" value="HTH_MERR_2"/>
    <property type="match status" value="1"/>
</dbReference>
<dbReference type="GO" id="GO:0046872">
    <property type="term" value="F:metal ion binding"/>
    <property type="evidence" value="ECO:0007669"/>
    <property type="project" value="UniProtKB-KW"/>
</dbReference>